<evidence type="ECO:0000313" key="9">
    <source>
        <dbReference type="Proteomes" id="UP000008144"/>
    </source>
</evidence>
<reference evidence="8" key="4">
    <citation type="submission" date="2025-09" db="UniProtKB">
        <authorList>
            <consortium name="Ensembl"/>
        </authorList>
    </citation>
    <scope>IDENTIFICATION</scope>
</reference>
<dbReference type="FunCoup" id="F6WQ08">
    <property type="interactions" value="214"/>
</dbReference>
<dbReference type="EMBL" id="EAAA01001712">
    <property type="status" value="NOT_ANNOTATED_CDS"/>
    <property type="molecule type" value="Genomic_DNA"/>
</dbReference>
<organism evidence="8 9">
    <name type="scientific">Ciona intestinalis</name>
    <name type="common">Transparent sea squirt</name>
    <name type="synonym">Ascidia intestinalis</name>
    <dbReference type="NCBI Taxonomy" id="7719"/>
    <lineage>
        <taxon>Eukaryota</taxon>
        <taxon>Metazoa</taxon>
        <taxon>Chordata</taxon>
        <taxon>Tunicata</taxon>
        <taxon>Ascidiacea</taxon>
        <taxon>Phlebobranchia</taxon>
        <taxon>Cionidae</taxon>
        <taxon>Ciona</taxon>
    </lineage>
</organism>
<dbReference type="GO" id="GO:0005634">
    <property type="term" value="C:nucleus"/>
    <property type="evidence" value="ECO:0000318"/>
    <property type="project" value="GO_Central"/>
</dbReference>
<feature type="domain" description="Protein kinase" evidence="7">
    <location>
        <begin position="22"/>
        <end position="304"/>
    </location>
</feature>
<evidence type="ECO:0000256" key="6">
    <source>
        <dbReference type="ARBA" id="ARBA00022840"/>
    </source>
</evidence>
<dbReference type="OMA" id="QVTKQAX"/>
<dbReference type="CDD" id="cd14171">
    <property type="entry name" value="STKc_MAPKAPK5"/>
    <property type="match status" value="1"/>
</dbReference>
<comment type="similarity">
    <text evidence="1">Belongs to the protein kinase superfamily. CAMK Ser/Thr protein kinase family.</text>
</comment>
<keyword evidence="2" id="KW-0723">Serine/threonine-protein kinase</keyword>
<dbReference type="GO" id="GO:0007265">
    <property type="term" value="P:Ras protein signal transduction"/>
    <property type="evidence" value="ECO:0000318"/>
    <property type="project" value="GO_Central"/>
</dbReference>
<dbReference type="GO" id="GO:0051019">
    <property type="term" value="F:mitogen-activated protein kinase binding"/>
    <property type="evidence" value="ECO:0000318"/>
    <property type="project" value="GO_Central"/>
</dbReference>
<proteinExistence type="inferred from homology"/>
<dbReference type="Gene3D" id="1.10.510.10">
    <property type="entry name" value="Transferase(Phosphotransferase) domain 1"/>
    <property type="match status" value="1"/>
</dbReference>
<dbReference type="InParanoid" id="F6WQ08"/>
<dbReference type="PROSITE" id="PS00108">
    <property type="entry name" value="PROTEIN_KINASE_ST"/>
    <property type="match status" value="1"/>
</dbReference>
<dbReference type="GO" id="GO:0005524">
    <property type="term" value="F:ATP binding"/>
    <property type="evidence" value="ECO:0007669"/>
    <property type="project" value="UniProtKB-KW"/>
</dbReference>
<evidence type="ECO:0000256" key="2">
    <source>
        <dbReference type="ARBA" id="ARBA00022527"/>
    </source>
</evidence>
<keyword evidence="9" id="KW-1185">Reference proteome</keyword>
<reference evidence="9" key="1">
    <citation type="journal article" date="2002" name="Science">
        <title>The draft genome of Ciona intestinalis: insights into chordate and vertebrate origins.</title>
        <authorList>
            <person name="Dehal P."/>
            <person name="Satou Y."/>
            <person name="Campbell R.K."/>
            <person name="Chapman J."/>
            <person name="Degnan B."/>
            <person name="De Tomaso A."/>
            <person name="Davidson B."/>
            <person name="Di Gregorio A."/>
            <person name="Gelpke M."/>
            <person name="Goodstein D.M."/>
            <person name="Harafuji N."/>
            <person name="Hastings K.E."/>
            <person name="Ho I."/>
            <person name="Hotta K."/>
            <person name="Huang W."/>
            <person name="Kawashima T."/>
            <person name="Lemaire P."/>
            <person name="Martinez D."/>
            <person name="Meinertzhagen I.A."/>
            <person name="Necula S."/>
            <person name="Nonaka M."/>
            <person name="Putnam N."/>
            <person name="Rash S."/>
            <person name="Saiga H."/>
            <person name="Satake M."/>
            <person name="Terry A."/>
            <person name="Yamada L."/>
            <person name="Wang H.G."/>
            <person name="Awazu S."/>
            <person name="Azumi K."/>
            <person name="Boore J."/>
            <person name="Branno M."/>
            <person name="Chin-Bow S."/>
            <person name="DeSantis R."/>
            <person name="Doyle S."/>
            <person name="Francino P."/>
            <person name="Keys D.N."/>
            <person name="Haga S."/>
            <person name="Hayashi H."/>
            <person name="Hino K."/>
            <person name="Imai K.S."/>
            <person name="Inaba K."/>
            <person name="Kano S."/>
            <person name="Kobayashi K."/>
            <person name="Kobayashi M."/>
            <person name="Lee B.I."/>
            <person name="Makabe K.W."/>
            <person name="Manohar C."/>
            <person name="Matassi G."/>
            <person name="Medina M."/>
            <person name="Mochizuki Y."/>
            <person name="Mount S."/>
            <person name="Morishita T."/>
            <person name="Miura S."/>
            <person name="Nakayama A."/>
            <person name="Nishizaka S."/>
            <person name="Nomoto H."/>
            <person name="Ohta F."/>
            <person name="Oishi K."/>
            <person name="Rigoutsos I."/>
            <person name="Sano M."/>
            <person name="Sasaki A."/>
            <person name="Sasakura Y."/>
            <person name="Shoguchi E."/>
            <person name="Shin-i T."/>
            <person name="Spagnuolo A."/>
            <person name="Stainier D."/>
            <person name="Suzuki M.M."/>
            <person name="Tassy O."/>
            <person name="Takatori N."/>
            <person name="Tokuoka M."/>
            <person name="Yagi K."/>
            <person name="Yoshizaki F."/>
            <person name="Wada S."/>
            <person name="Zhang C."/>
            <person name="Hyatt P.D."/>
            <person name="Larimer F."/>
            <person name="Detter C."/>
            <person name="Doggett N."/>
            <person name="Glavina T."/>
            <person name="Hawkins T."/>
            <person name="Richardson P."/>
            <person name="Lucas S."/>
            <person name="Kohara Y."/>
            <person name="Levine M."/>
            <person name="Satoh N."/>
            <person name="Rokhsar D.S."/>
        </authorList>
    </citation>
    <scope>NUCLEOTIDE SEQUENCE [LARGE SCALE GENOMIC DNA]</scope>
</reference>
<dbReference type="InterPro" id="IPR000719">
    <property type="entry name" value="Prot_kinase_dom"/>
</dbReference>
<dbReference type="GO" id="GO:0005737">
    <property type="term" value="C:cytoplasm"/>
    <property type="evidence" value="ECO:0000318"/>
    <property type="project" value="GO_Central"/>
</dbReference>
<protein>
    <recommendedName>
        <fullName evidence="7">Protein kinase domain-containing protein</fullName>
    </recommendedName>
</protein>
<evidence type="ECO:0000259" key="7">
    <source>
        <dbReference type="PROSITE" id="PS50011"/>
    </source>
</evidence>
<dbReference type="Gene3D" id="3.30.200.20">
    <property type="entry name" value="Phosphorylase Kinase, domain 1"/>
    <property type="match status" value="1"/>
</dbReference>
<reference evidence="8" key="2">
    <citation type="journal article" date="2008" name="Genome Biol.">
        <title>Improved genome assembly and evidence-based global gene model set for the chordate Ciona intestinalis: new insight into intron and operon populations.</title>
        <authorList>
            <person name="Satou Y."/>
            <person name="Mineta K."/>
            <person name="Ogasawara M."/>
            <person name="Sasakura Y."/>
            <person name="Shoguchi E."/>
            <person name="Ueno K."/>
            <person name="Yamada L."/>
            <person name="Matsumoto J."/>
            <person name="Wasserscheid J."/>
            <person name="Dewar K."/>
            <person name="Wiley G.B."/>
            <person name="Macmil S.L."/>
            <person name="Roe B.A."/>
            <person name="Zeller R.W."/>
            <person name="Hastings K.E."/>
            <person name="Lemaire P."/>
            <person name="Lindquist E."/>
            <person name="Endo T."/>
            <person name="Hotta K."/>
            <person name="Inaba K."/>
        </authorList>
    </citation>
    <scope>NUCLEOTIDE SEQUENCE [LARGE SCALE GENOMIC DNA]</scope>
    <source>
        <strain evidence="8">wild type</strain>
    </source>
</reference>
<dbReference type="InterPro" id="IPR050205">
    <property type="entry name" value="CDPK_Ser/Thr_kinases"/>
</dbReference>
<dbReference type="SUPFAM" id="SSF56112">
    <property type="entry name" value="Protein kinase-like (PK-like)"/>
    <property type="match status" value="1"/>
</dbReference>
<evidence type="ECO:0000256" key="1">
    <source>
        <dbReference type="ARBA" id="ARBA00006692"/>
    </source>
</evidence>
<dbReference type="AlphaFoldDB" id="F6WQ08"/>
<keyword evidence="5" id="KW-0418">Kinase</keyword>
<dbReference type="PANTHER" id="PTHR24349">
    <property type="entry name" value="SERINE/THREONINE-PROTEIN KINASE"/>
    <property type="match status" value="1"/>
</dbReference>
<dbReference type="HOGENOM" id="CLU_000288_63_0_1"/>
<reference evidence="8" key="3">
    <citation type="submission" date="2025-08" db="UniProtKB">
        <authorList>
            <consortium name="Ensembl"/>
        </authorList>
    </citation>
    <scope>IDENTIFICATION</scope>
</reference>
<keyword evidence="4" id="KW-0547">Nucleotide-binding</keyword>
<dbReference type="Ensembl" id="ENSCINT00000011785.3">
    <property type="protein sequence ID" value="ENSCINP00000011785.3"/>
    <property type="gene ID" value="ENSCING00000005709.3"/>
</dbReference>
<dbReference type="InterPro" id="IPR011009">
    <property type="entry name" value="Kinase-like_dom_sf"/>
</dbReference>
<dbReference type="InterPro" id="IPR008271">
    <property type="entry name" value="Ser/Thr_kinase_AS"/>
</dbReference>
<evidence type="ECO:0000256" key="4">
    <source>
        <dbReference type="ARBA" id="ARBA00022741"/>
    </source>
</evidence>
<dbReference type="FunFam" id="3.30.200.20:FF:000209">
    <property type="entry name" value="MAP kinase-activated protein kinase 5 isoform X1"/>
    <property type="match status" value="1"/>
</dbReference>
<accession>F6WQ08</accession>
<dbReference type="GO" id="GO:0004683">
    <property type="term" value="F:calcium/calmodulin-dependent protein kinase activity"/>
    <property type="evidence" value="ECO:0000318"/>
    <property type="project" value="GO_Central"/>
</dbReference>
<dbReference type="SMART" id="SM00220">
    <property type="entry name" value="S_TKc"/>
    <property type="match status" value="1"/>
</dbReference>
<dbReference type="GO" id="GO:0005516">
    <property type="term" value="F:calmodulin binding"/>
    <property type="evidence" value="ECO:0000318"/>
    <property type="project" value="GO_Central"/>
</dbReference>
<sequence>ITMNVDMKLEPKTTSITDEYDVDWNQKLGTGISGPVRVATKRSTGDKYAIKVVVDRPKAQQEIQMHWMCSGHPHVVNLYEVYRNELQFPGESESQSRLLLVLELMDGGELFFRISKQHGFTERHAAATTMQIALAVQHLHSLNIAHRDLKPENLLYKDSSDESPIKLCDFGFAKLDNGDLMTPQFTPYYVSPQVLEAQRRHRRERSSVSVSSPYTYDKSCDMWSLGVIIYILLCGYPPFYSEHPSSRRAIDRSMRRKIMNGTYNFPEREWERVSEPAKDIVRKLLCVDPHERMSIEDLVQHPWLNEEVPDTLLQSPVFMSNKANMQDTIALHSSHVRNMRIPDRPSKLKPVESAVNPILVKRQQIMRQGEEGRKMHSPSPPPPPPPYIKAVRDVIACCLIPKISLNTEEKKTALIDAVARAVKEWSENEELMSALKEQSWNGTSFNDEVNTYELGCALKALLKGLALLEHQPR</sequence>
<dbReference type="GO" id="GO:0009931">
    <property type="term" value="F:calcium-dependent protein serine/threonine kinase activity"/>
    <property type="evidence" value="ECO:0000318"/>
    <property type="project" value="GO_Central"/>
</dbReference>
<dbReference type="STRING" id="7719.ENSCINP00000011785"/>
<evidence type="ECO:0000256" key="5">
    <source>
        <dbReference type="ARBA" id="ARBA00022777"/>
    </source>
</evidence>
<keyword evidence="3" id="KW-0808">Transferase</keyword>
<keyword evidence="6" id="KW-0067">ATP-binding</keyword>
<evidence type="ECO:0000313" key="8">
    <source>
        <dbReference type="Ensembl" id="ENSCINP00000011785.3"/>
    </source>
</evidence>
<dbReference type="Pfam" id="PF00069">
    <property type="entry name" value="Pkinase"/>
    <property type="match status" value="1"/>
</dbReference>
<dbReference type="PROSITE" id="PS50011">
    <property type="entry name" value="PROTEIN_KINASE_DOM"/>
    <property type="match status" value="1"/>
</dbReference>
<dbReference type="Proteomes" id="UP000008144">
    <property type="component" value="Chromosome 3"/>
</dbReference>
<evidence type="ECO:0000256" key="3">
    <source>
        <dbReference type="ARBA" id="ARBA00022679"/>
    </source>
</evidence>
<dbReference type="GeneTree" id="ENSGT00940000154089"/>
<name>F6WQ08_CIOIN</name>
<dbReference type="GO" id="GO:0032007">
    <property type="term" value="P:negative regulation of TOR signaling"/>
    <property type="evidence" value="ECO:0000318"/>
    <property type="project" value="GO_Central"/>
</dbReference>